<dbReference type="AlphaFoldDB" id="A7NLA2"/>
<dbReference type="eggNOG" id="COG1309">
    <property type="taxonomic scope" value="Bacteria"/>
</dbReference>
<name>A7NLA2_ROSCS</name>
<evidence type="ECO:0000313" key="5">
    <source>
        <dbReference type="Proteomes" id="UP000000263"/>
    </source>
</evidence>
<dbReference type="STRING" id="383372.Rcas_2192"/>
<reference evidence="4 5" key="1">
    <citation type="submission" date="2007-08" db="EMBL/GenBank/DDBJ databases">
        <title>Complete sequence of Roseiflexus castenholzii DSM 13941.</title>
        <authorList>
            <consortium name="US DOE Joint Genome Institute"/>
            <person name="Copeland A."/>
            <person name="Lucas S."/>
            <person name="Lapidus A."/>
            <person name="Barry K."/>
            <person name="Glavina del Rio T."/>
            <person name="Dalin E."/>
            <person name="Tice H."/>
            <person name="Pitluck S."/>
            <person name="Thompson L.S."/>
            <person name="Brettin T."/>
            <person name="Bruce D."/>
            <person name="Detter J.C."/>
            <person name="Han C."/>
            <person name="Tapia R."/>
            <person name="Schmutz J."/>
            <person name="Larimer F."/>
            <person name="Land M."/>
            <person name="Hauser L."/>
            <person name="Kyrpides N."/>
            <person name="Mikhailova N."/>
            <person name="Bryant D.A."/>
            <person name="Hanada S."/>
            <person name="Tsukatani Y."/>
            <person name="Richardson P."/>
        </authorList>
    </citation>
    <scope>NUCLEOTIDE SEQUENCE [LARGE SCALE GENOMIC DNA]</scope>
    <source>
        <strain evidence="5">DSM 13941 / HLO8</strain>
    </source>
</reference>
<dbReference type="GO" id="GO:0000976">
    <property type="term" value="F:transcription cis-regulatory region binding"/>
    <property type="evidence" value="ECO:0007669"/>
    <property type="project" value="TreeGrafter"/>
</dbReference>
<sequence>MDGPSHEATGSTVERILTIAATLFAEHGYHGLSMRTLAAAVGLNIATIHYHVSSKQELYKAVFRRLAERERALIAAYTHPLTDDDITDPVALQQRLNALVDALVDLTIEQPETPRLWLRRWLERDESPVAVEAEVSLPLYDMVLTALERAQSAGTITATDIDLRLILTSFVWILYGYFAGSPLDATGARVDPTNPERVAAFKRFLHVYTARMLGLPDNPGIKQNP</sequence>
<dbReference type="EMBL" id="CP000804">
    <property type="protein sequence ID" value="ABU58275.1"/>
    <property type="molecule type" value="Genomic_DNA"/>
</dbReference>
<dbReference type="InterPro" id="IPR023772">
    <property type="entry name" value="DNA-bd_HTH_TetR-type_CS"/>
</dbReference>
<dbReference type="InterPro" id="IPR009057">
    <property type="entry name" value="Homeodomain-like_sf"/>
</dbReference>
<dbReference type="PROSITE" id="PS50977">
    <property type="entry name" value="HTH_TETR_2"/>
    <property type="match status" value="1"/>
</dbReference>
<feature type="domain" description="HTH tetR-type" evidence="3">
    <location>
        <begin position="10"/>
        <end position="70"/>
    </location>
</feature>
<evidence type="ECO:0000256" key="1">
    <source>
        <dbReference type="ARBA" id="ARBA00023125"/>
    </source>
</evidence>
<dbReference type="HOGENOM" id="CLU_110218_0_0_0"/>
<dbReference type="Gene3D" id="1.10.357.10">
    <property type="entry name" value="Tetracycline Repressor, domain 2"/>
    <property type="match status" value="1"/>
</dbReference>
<dbReference type="PROSITE" id="PS01081">
    <property type="entry name" value="HTH_TETR_1"/>
    <property type="match status" value="1"/>
</dbReference>
<organism evidence="4 5">
    <name type="scientific">Roseiflexus castenholzii (strain DSM 13941 / HLO8)</name>
    <dbReference type="NCBI Taxonomy" id="383372"/>
    <lineage>
        <taxon>Bacteria</taxon>
        <taxon>Bacillati</taxon>
        <taxon>Chloroflexota</taxon>
        <taxon>Chloroflexia</taxon>
        <taxon>Chloroflexales</taxon>
        <taxon>Roseiflexineae</taxon>
        <taxon>Roseiflexaceae</taxon>
        <taxon>Roseiflexus</taxon>
    </lineage>
</organism>
<accession>A7NLA2</accession>
<gene>
    <name evidence="4" type="ordered locus">Rcas_2192</name>
</gene>
<keyword evidence="5" id="KW-1185">Reference proteome</keyword>
<dbReference type="PANTHER" id="PTHR30055">
    <property type="entry name" value="HTH-TYPE TRANSCRIPTIONAL REGULATOR RUTR"/>
    <property type="match status" value="1"/>
</dbReference>
<dbReference type="CDD" id="cd22958">
    <property type="entry name" value="DD_DPY30_SDC1-like"/>
    <property type="match status" value="1"/>
</dbReference>
<evidence type="ECO:0000313" key="4">
    <source>
        <dbReference type="EMBL" id="ABU58275.1"/>
    </source>
</evidence>
<dbReference type="InterPro" id="IPR036271">
    <property type="entry name" value="Tet_transcr_reg_TetR-rel_C_sf"/>
</dbReference>
<proteinExistence type="predicted"/>
<dbReference type="PANTHER" id="PTHR30055:SF219">
    <property type="entry name" value="TRANSCRIPTIONAL REGULATORY PROTEIN"/>
    <property type="match status" value="1"/>
</dbReference>
<dbReference type="GO" id="GO:0003700">
    <property type="term" value="F:DNA-binding transcription factor activity"/>
    <property type="evidence" value="ECO:0007669"/>
    <property type="project" value="TreeGrafter"/>
</dbReference>
<dbReference type="KEGG" id="rca:Rcas_2192"/>
<dbReference type="Proteomes" id="UP000000263">
    <property type="component" value="Chromosome"/>
</dbReference>
<dbReference type="InterPro" id="IPR050109">
    <property type="entry name" value="HTH-type_TetR-like_transc_reg"/>
</dbReference>
<evidence type="ECO:0000259" key="3">
    <source>
        <dbReference type="PROSITE" id="PS50977"/>
    </source>
</evidence>
<dbReference type="RefSeq" id="WP_012120699.1">
    <property type="nucleotide sequence ID" value="NC_009767.1"/>
</dbReference>
<dbReference type="OrthoDB" id="9779746at2"/>
<keyword evidence="1 2" id="KW-0238">DNA-binding</keyword>
<feature type="DNA-binding region" description="H-T-H motif" evidence="2">
    <location>
        <begin position="33"/>
        <end position="52"/>
    </location>
</feature>
<evidence type="ECO:0000256" key="2">
    <source>
        <dbReference type="PROSITE-ProRule" id="PRU00335"/>
    </source>
</evidence>
<protein>
    <submittedName>
        <fullName evidence="4">Transcriptional regulator, TetR family</fullName>
    </submittedName>
</protein>
<dbReference type="SUPFAM" id="SSF46689">
    <property type="entry name" value="Homeodomain-like"/>
    <property type="match status" value="1"/>
</dbReference>
<dbReference type="SUPFAM" id="SSF48498">
    <property type="entry name" value="Tetracyclin repressor-like, C-terminal domain"/>
    <property type="match status" value="1"/>
</dbReference>
<dbReference type="InterPro" id="IPR001647">
    <property type="entry name" value="HTH_TetR"/>
</dbReference>
<dbReference type="Pfam" id="PF00440">
    <property type="entry name" value="TetR_N"/>
    <property type="match status" value="1"/>
</dbReference>
<dbReference type="PRINTS" id="PR00455">
    <property type="entry name" value="HTHTETR"/>
</dbReference>